<evidence type="ECO:0000313" key="1">
    <source>
        <dbReference type="EMBL" id="OMC51919.1"/>
    </source>
</evidence>
<reference evidence="1 2" key="1">
    <citation type="submission" date="2016-07" db="EMBL/GenBank/DDBJ databases">
        <authorList>
            <person name="Sutton G."/>
            <person name="Brinkac L."/>
            <person name="Sanka R."/>
            <person name="Adams M."/>
            <person name="Lau E."/>
            <person name="Kumar A."/>
            <person name="Macaden R."/>
        </authorList>
    </citation>
    <scope>NUCLEOTIDE SEQUENCE [LARGE SCALE GENOMIC DNA]</scope>
    <source>
        <strain evidence="1 2">GA-0871</strain>
    </source>
</reference>
<proteinExistence type="predicted"/>
<dbReference type="EMBL" id="MBER01000010">
    <property type="protein sequence ID" value="OMC51919.1"/>
    <property type="molecule type" value="Genomic_DNA"/>
</dbReference>
<dbReference type="AlphaFoldDB" id="A0ABD6QTR4"/>
<organism evidence="1 2">
    <name type="scientific">Mycolicibacterium fortuitum</name>
    <name type="common">Mycobacterium fortuitum</name>
    <dbReference type="NCBI Taxonomy" id="1766"/>
    <lineage>
        <taxon>Bacteria</taxon>
        <taxon>Bacillati</taxon>
        <taxon>Actinomycetota</taxon>
        <taxon>Actinomycetes</taxon>
        <taxon>Mycobacteriales</taxon>
        <taxon>Mycobacteriaceae</taxon>
        <taxon>Mycolicibacterium</taxon>
    </lineage>
</organism>
<evidence type="ECO:0000313" key="2">
    <source>
        <dbReference type="Proteomes" id="UP000187001"/>
    </source>
</evidence>
<gene>
    <name evidence="1" type="ORF">A5742_17425</name>
</gene>
<dbReference type="RefSeq" id="WP_076202643.1">
    <property type="nucleotide sequence ID" value="NZ_MBER01000010.1"/>
</dbReference>
<dbReference type="Proteomes" id="UP000187001">
    <property type="component" value="Unassembled WGS sequence"/>
</dbReference>
<name>A0ABD6QTR4_MYCFO</name>
<sequence>MASTTGLVHRVFIDSGGASATSVTACVFIGPQPNNTELLFVRRAATDPPHTGAYINSMLDGLTQALTAQREVVVGHDDNGASIFSVELR</sequence>
<protein>
    <submittedName>
        <fullName evidence="1">Uncharacterized protein</fullName>
    </submittedName>
</protein>
<comment type="caution">
    <text evidence="1">The sequence shown here is derived from an EMBL/GenBank/DDBJ whole genome shotgun (WGS) entry which is preliminary data.</text>
</comment>
<accession>A0ABD6QTR4</accession>